<reference evidence="9 10" key="1">
    <citation type="submission" date="2020-08" db="EMBL/GenBank/DDBJ databases">
        <title>Sequencing the genomes of 1000 actinobacteria strains.</title>
        <authorList>
            <person name="Klenk H.-P."/>
        </authorList>
    </citation>
    <scope>NUCLEOTIDE SEQUENCE [LARGE SCALE GENOMIC DNA]</scope>
    <source>
        <strain evidence="9 10">DSM 22826</strain>
    </source>
</reference>
<dbReference type="Pfam" id="PF01694">
    <property type="entry name" value="Rhomboid"/>
    <property type="match status" value="1"/>
</dbReference>
<accession>A0A839QFM8</accession>
<keyword evidence="3 7" id="KW-0812">Transmembrane</keyword>
<dbReference type="AlphaFoldDB" id="A0A839QFM8"/>
<dbReference type="GO" id="GO:0016020">
    <property type="term" value="C:membrane"/>
    <property type="evidence" value="ECO:0007669"/>
    <property type="project" value="UniProtKB-SubCell"/>
</dbReference>
<proteinExistence type="inferred from homology"/>
<organism evidence="9 10">
    <name type="scientific">Paeniglutamicibacter cryotolerans</name>
    <dbReference type="NCBI Taxonomy" id="670079"/>
    <lineage>
        <taxon>Bacteria</taxon>
        <taxon>Bacillati</taxon>
        <taxon>Actinomycetota</taxon>
        <taxon>Actinomycetes</taxon>
        <taxon>Micrococcales</taxon>
        <taxon>Micrococcaceae</taxon>
        <taxon>Paeniglutamicibacter</taxon>
    </lineage>
</organism>
<feature type="transmembrane region" description="Helical" evidence="7">
    <location>
        <begin position="215"/>
        <end position="236"/>
    </location>
</feature>
<gene>
    <name evidence="9" type="ORF">E9229_001140</name>
</gene>
<feature type="transmembrane region" description="Helical" evidence="7">
    <location>
        <begin position="165"/>
        <end position="185"/>
    </location>
</feature>
<name>A0A839QFM8_9MICC</name>
<protein>
    <submittedName>
        <fullName evidence="9">Membrane associated rhomboid family serine protease</fullName>
    </submittedName>
</protein>
<dbReference type="RefSeq" id="WP_312855608.1">
    <property type="nucleotide sequence ID" value="NZ_BAABGK010000005.1"/>
</dbReference>
<feature type="domain" description="Peptidase S54 rhomboid" evidence="8">
    <location>
        <begin position="73"/>
        <end position="203"/>
    </location>
</feature>
<dbReference type="SMART" id="SM01160">
    <property type="entry name" value="DUF1751"/>
    <property type="match status" value="1"/>
</dbReference>
<keyword evidence="4" id="KW-0378">Hydrolase</keyword>
<sequence>MGTQCVDCVRESAKTVPQTRTAFGGRAVGGRPIITYILIGLCVVVYVLQLLIPGVSGLVQYAGLYTSPYFEFEPWRMITSAFAHDPGSVFHILFNMYALYLCGRYLEPVLGRMRFLALYLISALGGSVGVLLLSDPRVPVVGASGAVFGLFAAMFVLLRSRGVPATQILVLVGLNLALGFFMTGISWEGHVGGLVTGGLVASVFAFAPKGPNRQLLQWVGTGLVLALLVALTIFGYNNIRLG</sequence>
<evidence type="ECO:0000313" key="10">
    <source>
        <dbReference type="Proteomes" id="UP000523000"/>
    </source>
</evidence>
<evidence type="ECO:0000256" key="2">
    <source>
        <dbReference type="ARBA" id="ARBA00009045"/>
    </source>
</evidence>
<dbReference type="Proteomes" id="UP000523000">
    <property type="component" value="Unassembled WGS sequence"/>
</dbReference>
<keyword evidence="10" id="KW-1185">Reference proteome</keyword>
<dbReference type="PANTHER" id="PTHR43731">
    <property type="entry name" value="RHOMBOID PROTEASE"/>
    <property type="match status" value="1"/>
</dbReference>
<evidence type="ECO:0000256" key="5">
    <source>
        <dbReference type="ARBA" id="ARBA00022989"/>
    </source>
</evidence>
<comment type="subcellular location">
    <subcellularLocation>
        <location evidence="1">Membrane</location>
        <topology evidence="1">Multi-pass membrane protein</topology>
    </subcellularLocation>
</comment>
<comment type="caution">
    <text evidence="9">The sequence shown here is derived from an EMBL/GenBank/DDBJ whole genome shotgun (WGS) entry which is preliminary data.</text>
</comment>
<feature type="transmembrane region" description="Helical" evidence="7">
    <location>
        <begin position="115"/>
        <end position="134"/>
    </location>
</feature>
<feature type="transmembrane region" description="Helical" evidence="7">
    <location>
        <begin position="33"/>
        <end position="61"/>
    </location>
</feature>
<dbReference type="InterPro" id="IPR022764">
    <property type="entry name" value="Peptidase_S54_rhomboid_dom"/>
</dbReference>
<evidence type="ECO:0000256" key="1">
    <source>
        <dbReference type="ARBA" id="ARBA00004141"/>
    </source>
</evidence>
<keyword evidence="5 7" id="KW-1133">Transmembrane helix</keyword>
<feature type="transmembrane region" description="Helical" evidence="7">
    <location>
        <begin position="140"/>
        <end position="158"/>
    </location>
</feature>
<dbReference type="PANTHER" id="PTHR43731:SF14">
    <property type="entry name" value="PRESENILIN-ASSOCIATED RHOMBOID-LIKE PROTEIN, MITOCHONDRIAL"/>
    <property type="match status" value="1"/>
</dbReference>
<dbReference type="GO" id="GO:0004252">
    <property type="term" value="F:serine-type endopeptidase activity"/>
    <property type="evidence" value="ECO:0007669"/>
    <property type="project" value="InterPro"/>
</dbReference>
<evidence type="ECO:0000256" key="6">
    <source>
        <dbReference type="ARBA" id="ARBA00023136"/>
    </source>
</evidence>
<evidence type="ECO:0000256" key="7">
    <source>
        <dbReference type="SAM" id="Phobius"/>
    </source>
</evidence>
<dbReference type="EMBL" id="JACHVS010000001">
    <property type="protein sequence ID" value="MBB2994949.1"/>
    <property type="molecule type" value="Genomic_DNA"/>
</dbReference>
<keyword evidence="9" id="KW-0645">Protease</keyword>
<evidence type="ECO:0000313" key="9">
    <source>
        <dbReference type="EMBL" id="MBB2994949.1"/>
    </source>
</evidence>
<dbReference type="Gene3D" id="1.20.1540.10">
    <property type="entry name" value="Rhomboid-like"/>
    <property type="match status" value="1"/>
</dbReference>
<feature type="transmembrane region" description="Helical" evidence="7">
    <location>
        <begin position="81"/>
        <end position="103"/>
    </location>
</feature>
<dbReference type="InterPro" id="IPR050925">
    <property type="entry name" value="Rhomboid_protease_S54"/>
</dbReference>
<comment type="similarity">
    <text evidence="2">Belongs to the peptidase S54 family.</text>
</comment>
<keyword evidence="6 7" id="KW-0472">Membrane</keyword>
<evidence type="ECO:0000256" key="4">
    <source>
        <dbReference type="ARBA" id="ARBA00022801"/>
    </source>
</evidence>
<dbReference type="GO" id="GO:0006508">
    <property type="term" value="P:proteolysis"/>
    <property type="evidence" value="ECO:0007669"/>
    <property type="project" value="UniProtKB-KW"/>
</dbReference>
<evidence type="ECO:0000259" key="8">
    <source>
        <dbReference type="Pfam" id="PF01694"/>
    </source>
</evidence>
<dbReference type="InterPro" id="IPR035952">
    <property type="entry name" value="Rhomboid-like_sf"/>
</dbReference>
<dbReference type="SUPFAM" id="SSF144091">
    <property type="entry name" value="Rhomboid-like"/>
    <property type="match status" value="1"/>
</dbReference>
<evidence type="ECO:0000256" key="3">
    <source>
        <dbReference type="ARBA" id="ARBA00022692"/>
    </source>
</evidence>